<accession>A0A1M5VSJ1</accession>
<reference evidence="4" key="1">
    <citation type="submission" date="2016-11" db="EMBL/GenBank/DDBJ databases">
        <authorList>
            <person name="Varghese N."/>
            <person name="Submissions S."/>
        </authorList>
    </citation>
    <scope>NUCLEOTIDE SEQUENCE [LARGE SCALE GENOMIC DNA]</scope>
    <source>
        <strain evidence="4">CGMCC 1.6496</strain>
    </source>
</reference>
<dbReference type="InterPro" id="IPR010611">
    <property type="entry name" value="3D_dom"/>
</dbReference>
<organism evidence="3 4">
    <name type="scientific">Virgibacillus chiguensis</name>
    <dbReference type="NCBI Taxonomy" id="411959"/>
    <lineage>
        <taxon>Bacteria</taxon>
        <taxon>Bacillati</taxon>
        <taxon>Bacillota</taxon>
        <taxon>Bacilli</taxon>
        <taxon>Bacillales</taxon>
        <taxon>Bacillaceae</taxon>
        <taxon>Virgibacillus</taxon>
    </lineage>
</organism>
<dbReference type="CDD" id="cd22786">
    <property type="entry name" value="DPBB_YuiC-like"/>
    <property type="match status" value="1"/>
</dbReference>
<dbReference type="PANTHER" id="PTHR39160:SF4">
    <property type="entry name" value="RESUSCITATION-PROMOTING FACTOR RPFB"/>
    <property type="match status" value="1"/>
</dbReference>
<keyword evidence="4" id="KW-1185">Reference proteome</keyword>
<gene>
    <name evidence="3" type="ORF">SAMN05421807_11383</name>
</gene>
<evidence type="ECO:0000313" key="3">
    <source>
        <dbReference type="EMBL" id="SHH77903.1"/>
    </source>
</evidence>
<name>A0A1M5VSJ1_9BACI</name>
<dbReference type="OrthoDB" id="9798935at2"/>
<evidence type="ECO:0000256" key="1">
    <source>
        <dbReference type="ARBA" id="ARBA00022729"/>
    </source>
</evidence>
<proteinExistence type="predicted"/>
<dbReference type="InterPro" id="IPR036908">
    <property type="entry name" value="RlpA-like_sf"/>
</dbReference>
<evidence type="ECO:0000313" key="4">
    <source>
        <dbReference type="Proteomes" id="UP000184079"/>
    </source>
</evidence>
<dbReference type="Gene3D" id="2.40.40.10">
    <property type="entry name" value="RlpA-like domain"/>
    <property type="match status" value="1"/>
</dbReference>
<dbReference type="AlphaFoldDB" id="A0A1M5VSJ1"/>
<dbReference type="InterPro" id="IPR051933">
    <property type="entry name" value="Resuscitation_pf_RpfB"/>
</dbReference>
<dbReference type="GO" id="GO:0004553">
    <property type="term" value="F:hydrolase activity, hydrolyzing O-glycosyl compounds"/>
    <property type="evidence" value="ECO:0007669"/>
    <property type="project" value="InterPro"/>
</dbReference>
<dbReference type="Pfam" id="PF06725">
    <property type="entry name" value="3D"/>
    <property type="match status" value="1"/>
</dbReference>
<sequence>MKIKKIIEKTVLSFMFVTIMLLGIVGLKEGVSAKLWPYTPSSIDRLADNSDTINGKDVYTRQTNLKQKELNHVKEVDRQISSNQMGRVKTLEEAVNYEQYPSKKVIATGYTAGVESTGKTPDHPQYGITYSGVQVKRDLYSTIAADLSVYPIGTILFIPNYGFGVVADKGSAITGNKIDLYYETVEDVYDKWGKQQVDVYMIEKGNGELTEKQLQQLNENEALQVFRQDITG</sequence>
<dbReference type="EMBL" id="FQXD01000013">
    <property type="protein sequence ID" value="SHH77903.1"/>
    <property type="molecule type" value="Genomic_DNA"/>
</dbReference>
<protein>
    <submittedName>
        <fullName evidence="3">3D (Asp-Asp-Asp) domain-containing protein</fullName>
    </submittedName>
</protein>
<evidence type="ECO:0000259" key="2">
    <source>
        <dbReference type="Pfam" id="PF06725"/>
    </source>
</evidence>
<feature type="domain" description="3D" evidence="2">
    <location>
        <begin position="141"/>
        <end position="202"/>
    </location>
</feature>
<keyword evidence="1" id="KW-0732">Signal</keyword>
<dbReference type="GO" id="GO:0009254">
    <property type="term" value="P:peptidoglycan turnover"/>
    <property type="evidence" value="ECO:0007669"/>
    <property type="project" value="InterPro"/>
</dbReference>
<dbReference type="RefSeq" id="WP_073010993.1">
    <property type="nucleotide sequence ID" value="NZ_FQXD01000013.1"/>
</dbReference>
<dbReference type="Proteomes" id="UP000184079">
    <property type="component" value="Unassembled WGS sequence"/>
</dbReference>
<dbReference type="PANTHER" id="PTHR39160">
    <property type="entry name" value="CELL WALL-BINDING PROTEIN YOCH"/>
    <property type="match status" value="1"/>
</dbReference>
<dbReference type="SUPFAM" id="SSF50685">
    <property type="entry name" value="Barwin-like endoglucanases"/>
    <property type="match status" value="1"/>
</dbReference>
<dbReference type="GO" id="GO:0019867">
    <property type="term" value="C:outer membrane"/>
    <property type="evidence" value="ECO:0007669"/>
    <property type="project" value="InterPro"/>
</dbReference>